<protein>
    <recommendedName>
        <fullName evidence="3">Flagellar protein FliT</fullName>
    </recommendedName>
</protein>
<gene>
    <name evidence="1" type="ORF">P5S46_07115</name>
</gene>
<dbReference type="RefSeq" id="WP_277856818.1">
    <property type="nucleotide sequence ID" value="NZ_CP120942.1"/>
</dbReference>
<dbReference type="Proteomes" id="UP001218423">
    <property type="component" value="Chromosome"/>
</dbReference>
<accession>A0AAJ6CQ75</accession>
<reference evidence="1" key="1">
    <citation type="submission" date="2023-03" db="EMBL/GenBank/DDBJ databases">
        <title>Aeromonas caviae strain AC1520.</title>
        <authorList>
            <person name="Xie T."/>
            <person name="Zhang Q."/>
            <person name="Deng J."/>
            <person name="Li X."/>
        </authorList>
    </citation>
    <scope>NUCLEOTIDE SEQUENCE</scope>
    <source>
        <strain evidence="1">AC1520</strain>
    </source>
</reference>
<evidence type="ECO:0008006" key="3">
    <source>
        <dbReference type="Google" id="ProtNLM"/>
    </source>
</evidence>
<evidence type="ECO:0000313" key="2">
    <source>
        <dbReference type="Proteomes" id="UP001218423"/>
    </source>
</evidence>
<sequence>MSKFKEQLDSLLNLSQDICNALDEDNIVLATEFDRERQAVIEFLLSNPEIKSEFNKDVVNESINLNKKAISIAVKKRDVVASELSDLISTNKAIKHYSDNKG</sequence>
<evidence type="ECO:0000313" key="1">
    <source>
        <dbReference type="EMBL" id="WFF99338.1"/>
    </source>
</evidence>
<proteinExistence type="predicted"/>
<organism evidence="1 2">
    <name type="scientific">Aeromonas caviae</name>
    <name type="common">Aeromonas punctata</name>
    <dbReference type="NCBI Taxonomy" id="648"/>
    <lineage>
        <taxon>Bacteria</taxon>
        <taxon>Pseudomonadati</taxon>
        <taxon>Pseudomonadota</taxon>
        <taxon>Gammaproteobacteria</taxon>
        <taxon>Aeromonadales</taxon>
        <taxon>Aeromonadaceae</taxon>
        <taxon>Aeromonas</taxon>
    </lineage>
</organism>
<dbReference type="EMBL" id="CP120942">
    <property type="protein sequence ID" value="WFF99338.1"/>
    <property type="molecule type" value="Genomic_DNA"/>
</dbReference>
<dbReference type="AlphaFoldDB" id="A0AAJ6CQ75"/>
<name>A0AAJ6CQ75_AERCA</name>